<evidence type="ECO:0000256" key="1">
    <source>
        <dbReference type="ARBA" id="ARBA00022741"/>
    </source>
</evidence>
<organism evidence="4 5">
    <name type="scientific">Sphaerotilus hippei</name>
    <dbReference type="NCBI Taxonomy" id="744406"/>
    <lineage>
        <taxon>Bacteria</taxon>
        <taxon>Pseudomonadati</taxon>
        <taxon>Pseudomonadota</taxon>
        <taxon>Betaproteobacteria</taxon>
        <taxon>Burkholderiales</taxon>
        <taxon>Sphaerotilaceae</taxon>
        <taxon>Sphaerotilus</taxon>
    </lineage>
</organism>
<comment type="similarity">
    <text evidence="2 3">Belongs to the YajQ family.</text>
</comment>
<evidence type="ECO:0000313" key="4">
    <source>
        <dbReference type="EMBL" id="PXW96593.1"/>
    </source>
</evidence>
<dbReference type="GO" id="GO:0005829">
    <property type="term" value="C:cytosol"/>
    <property type="evidence" value="ECO:0007669"/>
    <property type="project" value="TreeGrafter"/>
</dbReference>
<dbReference type="Proteomes" id="UP000247811">
    <property type="component" value="Unassembled WGS sequence"/>
</dbReference>
<dbReference type="AlphaFoldDB" id="A0A318H0T6"/>
<dbReference type="InterPro" id="IPR035570">
    <property type="entry name" value="UPF0234_N"/>
</dbReference>
<protein>
    <recommendedName>
        <fullName evidence="3">Nucleotide-binding protein C7444_106112</fullName>
    </recommendedName>
</protein>
<dbReference type="Gene3D" id="3.30.70.860">
    <property type="match status" value="1"/>
</dbReference>
<dbReference type="SUPFAM" id="SSF89963">
    <property type="entry name" value="YajQ-like"/>
    <property type="match status" value="2"/>
</dbReference>
<dbReference type="Pfam" id="PF04461">
    <property type="entry name" value="YajQ"/>
    <property type="match status" value="1"/>
</dbReference>
<dbReference type="EMBL" id="QJJS01000006">
    <property type="protein sequence ID" value="PXW96593.1"/>
    <property type="molecule type" value="Genomic_DNA"/>
</dbReference>
<evidence type="ECO:0000256" key="2">
    <source>
        <dbReference type="ARBA" id="ARBA00093450"/>
    </source>
</evidence>
<gene>
    <name evidence="4" type="ORF">C7444_106112</name>
</gene>
<keyword evidence="1 3" id="KW-0547">Nucleotide-binding</keyword>
<sequence length="164" mass="18397">MPSFDVALEPDMVKINNGVSTAIKEIGTRFDFKGTSASLELKEKEKEIHLVGDSDFQIDQIYEVLVSKLTKQGVTINFFTKGEKLEKMGGDKLRRVDKIKDGIEAELAKKITGAVKNSKLKVQASIQGNEVRVTGKNRDDLQLAIAMLRKEFPEQPLTQKNFRD</sequence>
<proteinExistence type="inferred from homology"/>
<reference evidence="4 5" key="1">
    <citation type="submission" date="2018-05" db="EMBL/GenBank/DDBJ databases">
        <title>Genomic Encyclopedia of Type Strains, Phase IV (KMG-IV): sequencing the most valuable type-strain genomes for metagenomic binning, comparative biology and taxonomic classification.</title>
        <authorList>
            <person name="Goeker M."/>
        </authorList>
    </citation>
    <scope>NUCLEOTIDE SEQUENCE [LARGE SCALE GENOMIC DNA]</scope>
    <source>
        <strain evidence="4 5">DSM 566</strain>
    </source>
</reference>
<dbReference type="HAMAP" id="MF_00632">
    <property type="entry name" value="UPF0234"/>
    <property type="match status" value="1"/>
</dbReference>
<dbReference type="PANTHER" id="PTHR30476:SF0">
    <property type="entry name" value="UPF0234 PROTEIN YAJQ"/>
    <property type="match status" value="1"/>
</dbReference>
<dbReference type="CDD" id="cd11740">
    <property type="entry name" value="YajQ_like"/>
    <property type="match status" value="1"/>
</dbReference>
<dbReference type="RefSeq" id="WP_110400416.1">
    <property type="nucleotide sequence ID" value="NZ_QJJS01000006.1"/>
</dbReference>
<dbReference type="PANTHER" id="PTHR30476">
    <property type="entry name" value="UPF0234 PROTEIN YAJQ"/>
    <property type="match status" value="1"/>
</dbReference>
<dbReference type="InterPro" id="IPR035571">
    <property type="entry name" value="UPF0234-like_C"/>
</dbReference>
<dbReference type="InterPro" id="IPR007551">
    <property type="entry name" value="YajQ/Smlt4090-like"/>
</dbReference>
<evidence type="ECO:0000313" key="5">
    <source>
        <dbReference type="Proteomes" id="UP000247811"/>
    </source>
</evidence>
<dbReference type="InterPro" id="IPR036183">
    <property type="entry name" value="YajQ-like_sf"/>
</dbReference>
<comment type="function">
    <text evidence="3">Nucleotide-binding protein.</text>
</comment>
<evidence type="ECO:0000256" key="3">
    <source>
        <dbReference type="HAMAP-Rule" id="MF_00632"/>
    </source>
</evidence>
<name>A0A318H0T6_9BURK</name>
<accession>A0A318H0T6</accession>
<dbReference type="GO" id="GO:0000166">
    <property type="term" value="F:nucleotide binding"/>
    <property type="evidence" value="ECO:0007669"/>
    <property type="project" value="UniProtKB-UniRule"/>
</dbReference>
<dbReference type="OrthoDB" id="9801447at2"/>
<keyword evidence="5" id="KW-1185">Reference proteome</keyword>
<comment type="caution">
    <text evidence="4">The sequence shown here is derived from an EMBL/GenBank/DDBJ whole genome shotgun (WGS) entry which is preliminary data.</text>
</comment>
<dbReference type="Gene3D" id="3.30.70.990">
    <property type="entry name" value="YajQ-like, domain 2"/>
    <property type="match status" value="1"/>
</dbReference>
<dbReference type="NCBIfam" id="NF003819">
    <property type="entry name" value="PRK05412.1"/>
    <property type="match status" value="1"/>
</dbReference>